<sequence>MNTTISTPISARPIFYSDNLNEGHERAGFWFLSDDEHGLYWQAVVDYQTIETWWDTSSATPPAGITLKRDIADIPTGRLKYWKGDGTPVEIVYGIGDGTYYALDHQPRETFAPAQLWSIDVDAKGHACWTAVMHAGDVEANATMNEYAMLVGQRLQRPIADVPLGDIHFHDDKGIRQAFTNTLDPERVYAFADGDGTVAAERWIRLRATDALPVYAATTLTLDEYYPADAERPQGVRLEAPIDQPPLGRLKYRTIGGHEVAIDNFVIEAYTEAIDSEHGATLAGWWMPMLSIDGFEDWAAVGEGETEESWWGAAEDLAGARVKYPTLKRHIDDVPAGDKVRLNYMGRDGIDYQQENGQNYRVDRYGRRTAL</sequence>
<proteinExistence type="predicted"/>
<organism evidence="1 2">
    <name type="scientific">Frondihabitans sucicola</name>
    <dbReference type="NCBI Taxonomy" id="1268041"/>
    <lineage>
        <taxon>Bacteria</taxon>
        <taxon>Bacillati</taxon>
        <taxon>Actinomycetota</taxon>
        <taxon>Actinomycetes</taxon>
        <taxon>Micrococcales</taxon>
        <taxon>Microbacteriaceae</taxon>
        <taxon>Frondihabitans</taxon>
    </lineage>
</organism>
<accession>A0ABM8GWE3</accession>
<protein>
    <submittedName>
        <fullName evidence="1">Uncharacterized protein</fullName>
    </submittedName>
</protein>
<gene>
    <name evidence="1" type="ORF">GCM10025867_50540</name>
</gene>
<dbReference type="EMBL" id="AP027733">
    <property type="protein sequence ID" value="BDZ52813.1"/>
    <property type="molecule type" value="Genomic_DNA"/>
</dbReference>
<reference evidence="2" key="1">
    <citation type="journal article" date="2019" name="Int. J. Syst. Evol. Microbiol.">
        <title>The Global Catalogue of Microorganisms (GCM) 10K type strain sequencing project: providing services to taxonomists for standard genome sequencing and annotation.</title>
        <authorList>
            <consortium name="The Broad Institute Genomics Platform"/>
            <consortium name="The Broad Institute Genome Sequencing Center for Infectious Disease"/>
            <person name="Wu L."/>
            <person name="Ma J."/>
        </authorList>
    </citation>
    <scope>NUCLEOTIDE SEQUENCE [LARGE SCALE GENOMIC DNA]</scope>
    <source>
        <strain evidence="2">NBRC 108728</strain>
    </source>
</reference>
<name>A0ABM8GWE3_9MICO</name>
<geneLocation type="plasmid" evidence="1 2">
    <name>pNBRC108728a</name>
</geneLocation>
<evidence type="ECO:0000313" key="1">
    <source>
        <dbReference type="EMBL" id="BDZ52813.1"/>
    </source>
</evidence>
<dbReference type="Proteomes" id="UP001321486">
    <property type="component" value="Plasmid pNBRC108728a"/>
</dbReference>
<evidence type="ECO:0000313" key="2">
    <source>
        <dbReference type="Proteomes" id="UP001321486"/>
    </source>
</evidence>
<keyword evidence="1" id="KW-0614">Plasmid</keyword>
<keyword evidence="2" id="KW-1185">Reference proteome</keyword>
<dbReference type="RefSeq" id="WP_286347096.1">
    <property type="nucleotide sequence ID" value="NZ_AP027733.1"/>
</dbReference>